<keyword evidence="3" id="KW-1185">Reference proteome</keyword>
<dbReference type="SUPFAM" id="SSF51182">
    <property type="entry name" value="RmlC-like cupins"/>
    <property type="match status" value="1"/>
</dbReference>
<comment type="caution">
    <text evidence="2">The sequence shown here is derived from an EMBL/GenBank/DDBJ whole genome shotgun (WGS) entry which is preliminary data.</text>
</comment>
<evidence type="ECO:0000259" key="1">
    <source>
        <dbReference type="Pfam" id="PF07883"/>
    </source>
</evidence>
<dbReference type="Gene3D" id="2.60.120.10">
    <property type="entry name" value="Jelly Rolls"/>
    <property type="match status" value="1"/>
</dbReference>
<proteinExistence type="predicted"/>
<feature type="domain" description="Cupin type-2" evidence="1">
    <location>
        <begin position="61"/>
        <end position="109"/>
    </location>
</feature>
<dbReference type="InterPro" id="IPR013096">
    <property type="entry name" value="Cupin_2"/>
</dbReference>
<dbReference type="CDD" id="cd02219">
    <property type="entry name" value="cupin_YjlB-like"/>
    <property type="match status" value="1"/>
</dbReference>
<dbReference type="PANTHER" id="PTHR36448">
    <property type="entry name" value="BLR7373 PROTEIN"/>
    <property type="match status" value="1"/>
</dbReference>
<dbReference type="RefSeq" id="WP_068710538.1">
    <property type="nucleotide sequence ID" value="NZ_BAAAXQ010000073.1"/>
</dbReference>
<organism evidence="2 3">
    <name type="scientific">Tetragenococcus solitarius</name>
    <dbReference type="NCBI Taxonomy" id="71453"/>
    <lineage>
        <taxon>Bacteria</taxon>
        <taxon>Bacillati</taxon>
        <taxon>Bacillota</taxon>
        <taxon>Bacilli</taxon>
        <taxon>Lactobacillales</taxon>
        <taxon>Enterococcaceae</taxon>
        <taxon>Tetragenococcus</taxon>
    </lineage>
</organism>
<dbReference type="EMBL" id="BAAAXQ010000073">
    <property type="protein sequence ID" value="GAA3024907.1"/>
    <property type="molecule type" value="Genomic_DNA"/>
</dbReference>
<dbReference type="Proteomes" id="UP001501577">
    <property type="component" value="Unassembled WGS sequence"/>
</dbReference>
<reference evidence="3" key="1">
    <citation type="journal article" date="2019" name="Int. J. Syst. Evol. Microbiol.">
        <title>The Global Catalogue of Microorganisms (GCM) 10K type strain sequencing project: providing services to taxonomists for standard genome sequencing and annotation.</title>
        <authorList>
            <consortium name="The Broad Institute Genomics Platform"/>
            <consortium name="The Broad Institute Genome Sequencing Center for Infectious Disease"/>
            <person name="Wu L."/>
            <person name="Ma J."/>
        </authorList>
    </citation>
    <scope>NUCLEOTIDE SEQUENCE [LARGE SCALE GENOMIC DNA]</scope>
    <source>
        <strain evidence="3">JCM 8736</strain>
    </source>
</reference>
<dbReference type="PIRSF" id="PIRSF019307">
    <property type="entry name" value="UCP019307"/>
    <property type="match status" value="1"/>
</dbReference>
<accession>A0ABN3YBN0</accession>
<sequence length="174" mass="19749">MKRQDEIVINEFYLTDDGSIPNHPEFPLLVYKNVIEKKDDPIHLLALNNWSNSWRNGVFSYHHYHSNSHEVLIVVGGSALLQMGGENGKQLEVMTGDVLILPAGTGHKLLQKNSSFSVIGAYPNGQNYDICYGRKEERPEKIVNISNVPLPEYDPIYGSKGKLFTYWKKDSEDI</sequence>
<dbReference type="InterPro" id="IPR011051">
    <property type="entry name" value="RmlC_Cupin_sf"/>
</dbReference>
<protein>
    <recommendedName>
        <fullName evidence="1">Cupin type-2 domain-containing protein</fullName>
    </recommendedName>
</protein>
<dbReference type="InterPro" id="IPR047121">
    <property type="entry name" value="YjiB-like"/>
</dbReference>
<dbReference type="InterPro" id="IPR014710">
    <property type="entry name" value="RmlC-like_jellyroll"/>
</dbReference>
<name>A0ABN3YBN0_9ENTE</name>
<dbReference type="InterPro" id="IPR014500">
    <property type="entry name" value="UCP019307_cupin"/>
</dbReference>
<dbReference type="Pfam" id="PF07883">
    <property type="entry name" value="Cupin_2"/>
    <property type="match status" value="1"/>
</dbReference>
<evidence type="ECO:0000313" key="3">
    <source>
        <dbReference type="Proteomes" id="UP001501577"/>
    </source>
</evidence>
<gene>
    <name evidence="2" type="ORF">GCM10019998_21790</name>
</gene>
<dbReference type="PANTHER" id="PTHR36448:SF2">
    <property type="entry name" value="CUPIN TYPE-1 DOMAIN-CONTAINING PROTEIN"/>
    <property type="match status" value="1"/>
</dbReference>
<evidence type="ECO:0000313" key="2">
    <source>
        <dbReference type="EMBL" id="GAA3024907.1"/>
    </source>
</evidence>